<gene>
    <name evidence="1" type="ORF">DAPPUDRAFT_116522</name>
</gene>
<protein>
    <submittedName>
        <fullName evidence="1">Uncharacterized protein</fullName>
    </submittedName>
</protein>
<evidence type="ECO:0000313" key="1">
    <source>
        <dbReference type="EMBL" id="EFX66311.1"/>
    </source>
</evidence>
<dbReference type="AlphaFoldDB" id="E9HPN2"/>
<name>E9HPN2_DAPPU</name>
<reference evidence="1 2" key="1">
    <citation type="journal article" date="2011" name="Science">
        <title>The ecoresponsive genome of Daphnia pulex.</title>
        <authorList>
            <person name="Colbourne J.K."/>
            <person name="Pfrender M.E."/>
            <person name="Gilbert D."/>
            <person name="Thomas W.K."/>
            <person name="Tucker A."/>
            <person name="Oakley T.H."/>
            <person name="Tokishita S."/>
            <person name="Aerts A."/>
            <person name="Arnold G.J."/>
            <person name="Basu M.K."/>
            <person name="Bauer D.J."/>
            <person name="Caceres C.E."/>
            <person name="Carmel L."/>
            <person name="Casola C."/>
            <person name="Choi J.H."/>
            <person name="Detter J.C."/>
            <person name="Dong Q."/>
            <person name="Dusheyko S."/>
            <person name="Eads B.D."/>
            <person name="Frohlich T."/>
            <person name="Geiler-Samerotte K.A."/>
            <person name="Gerlach D."/>
            <person name="Hatcher P."/>
            <person name="Jogdeo S."/>
            <person name="Krijgsveld J."/>
            <person name="Kriventseva E.V."/>
            <person name="Kultz D."/>
            <person name="Laforsch C."/>
            <person name="Lindquist E."/>
            <person name="Lopez J."/>
            <person name="Manak J.R."/>
            <person name="Muller J."/>
            <person name="Pangilinan J."/>
            <person name="Patwardhan R.P."/>
            <person name="Pitluck S."/>
            <person name="Pritham E.J."/>
            <person name="Rechtsteiner A."/>
            <person name="Rho M."/>
            <person name="Rogozin I.B."/>
            <person name="Sakarya O."/>
            <person name="Salamov A."/>
            <person name="Schaack S."/>
            <person name="Shapiro H."/>
            <person name="Shiga Y."/>
            <person name="Skalitzky C."/>
            <person name="Smith Z."/>
            <person name="Souvorov A."/>
            <person name="Sung W."/>
            <person name="Tang Z."/>
            <person name="Tsuchiya D."/>
            <person name="Tu H."/>
            <person name="Vos H."/>
            <person name="Wang M."/>
            <person name="Wolf Y.I."/>
            <person name="Yamagata H."/>
            <person name="Yamada T."/>
            <person name="Ye Y."/>
            <person name="Shaw J.R."/>
            <person name="Andrews J."/>
            <person name="Crease T.J."/>
            <person name="Tang H."/>
            <person name="Lucas S.M."/>
            <person name="Robertson H.M."/>
            <person name="Bork P."/>
            <person name="Koonin E.V."/>
            <person name="Zdobnov E.M."/>
            <person name="Grigoriev I.V."/>
            <person name="Lynch M."/>
            <person name="Boore J.L."/>
        </authorList>
    </citation>
    <scope>NUCLEOTIDE SEQUENCE [LARGE SCALE GENOMIC DNA]</scope>
</reference>
<proteinExistence type="predicted"/>
<organism evidence="1 2">
    <name type="scientific">Daphnia pulex</name>
    <name type="common">Water flea</name>
    <dbReference type="NCBI Taxonomy" id="6669"/>
    <lineage>
        <taxon>Eukaryota</taxon>
        <taxon>Metazoa</taxon>
        <taxon>Ecdysozoa</taxon>
        <taxon>Arthropoda</taxon>
        <taxon>Crustacea</taxon>
        <taxon>Branchiopoda</taxon>
        <taxon>Diplostraca</taxon>
        <taxon>Cladocera</taxon>
        <taxon>Anomopoda</taxon>
        <taxon>Daphniidae</taxon>
        <taxon>Daphnia</taxon>
    </lineage>
</organism>
<dbReference type="KEGG" id="dpx:DAPPUDRAFT_116522"/>
<accession>E9HPN2</accession>
<keyword evidence="2" id="KW-1185">Reference proteome</keyword>
<evidence type="ECO:0000313" key="2">
    <source>
        <dbReference type="Proteomes" id="UP000000305"/>
    </source>
</evidence>
<dbReference type="HOGENOM" id="CLU_2017497_0_0_1"/>
<sequence length="123" mass="13168">MWSSSCQLWCGSFPSFMLSPPCCLPDLRPEPAGGAGPSLTDDLLSSATITVSSLSGWMGHLWMPGCGCLAVDVPGLKLSKHKRNAQFPNLDFKALTSVVALMLWAKGLRWVASSLVNQCLEDA</sequence>
<dbReference type="InParanoid" id="E9HPN2"/>
<dbReference type="Proteomes" id="UP000000305">
    <property type="component" value="Unassembled WGS sequence"/>
</dbReference>
<dbReference type="EMBL" id="GL732708">
    <property type="protein sequence ID" value="EFX66311.1"/>
    <property type="molecule type" value="Genomic_DNA"/>
</dbReference>